<dbReference type="Proteomes" id="UP000438983">
    <property type="component" value="Chromosome"/>
</dbReference>
<dbReference type="PIRSF" id="PIRSF028200">
    <property type="entry name" value="UCP028200"/>
    <property type="match status" value="1"/>
</dbReference>
<name>A0A6I6LMS8_STUST</name>
<gene>
    <name evidence="1" type="ORF">GQA94_19370</name>
</gene>
<dbReference type="InterPro" id="IPR016875">
    <property type="entry name" value="UCP028200"/>
</dbReference>
<accession>A0A6I6LMS8</accession>
<reference evidence="1 2" key="1">
    <citation type="submission" date="2019-12" db="EMBL/GenBank/DDBJ databases">
        <title>Complete genome sequence of Pseudomonas stutzeri.</title>
        <authorList>
            <person name="Lim S.R."/>
            <person name="Kim J.H."/>
        </authorList>
    </citation>
    <scope>NUCLEOTIDE SEQUENCE [LARGE SCALE GENOMIC DNA]</scope>
    <source>
        <strain evidence="1 2">PM101005</strain>
    </source>
</reference>
<dbReference type="Pfam" id="PF19795">
    <property type="entry name" value="DUF6279"/>
    <property type="match status" value="1"/>
</dbReference>
<dbReference type="PROSITE" id="PS51257">
    <property type="entry name" value="PROKAR_LIPOPROTEIN"/>
    <property type="match status" value="1"/>
</dbReference>
<dbReference type="EMBL" id="CP046902">
    <property type="protein sequence ID" value="QGZ32099.1"/>
    <property type="molecule type" value="Genomic_DNA"/>
</dbReference>
<proteinExistence type="predicted"/>
<evidence type="ECO:0000313" key="1">
    <source>
        <dbReference type="EMBL" id="QGZ32099.1"/>
    </source>
</evidence>
<evidence type="ECO:0000313" key="2">
    <source>
        <dbReference type="Proteomes" id="UP000438983"/>
    </source>
</evidence>
<organism evidence="1 2">
    <name type="scientific">Stutzerimonas stutzeri</name>
    <name type="common">Pseudomonas stutzeri</name>
    <dbReference type="NCBI Taxonomy" id="316"/>
    <lineage>
        <taxon>Bacteria</taxon>
        <taxon>Pseudomonadati</taxon>
        <taxon>Pseudomonadota</taxon>
        <taxon>Gammaproteobacteria</taxon>
        <taxon>Pseudomonadales</taxon>
        <taxon>Pseudomonadaceae</taxon>
        <taxon>Stutzerimonas</taxon>
    </lineage>
</organism>
<dbReference type="AlphaFoldDB" id="A0A6I6LMS8"/>
<dbReference type="RefSeq" id="WP_158189534.1">
    <property type="nucleotide sequence ID" value="NZ_CP046902.1"/>
</dbReference>
<dbReference type="OrthoDB" id="5767052at2"/>
<sequence>MRVRQALGCKTVLLLVVLSLVTVGCSRMNLAYRNLHLLIPWSLNDYLDMSGDQQKRFRAQLRDHLSWHCRTQLPDYLRTLERLQRQVNQGDVDQAALRAHYQDAKQAIHAIAVQITPTTTQLLRDLDDEQVHDLNAALDDDRREREQKYLQPPLDQQIRERAERMRERVEQWMGSTHEAQRQRILEWARALGDQNRHWLANRVQWQRALGDALTRRHEAGFSERVATLLQDRESLWTPAYRAAFTRTEQAGISLFSDLYALSDADQRRHLVAQLEALHKDLGSLDCLPEPR</sequence>
<protein>
    <recommendedName>
        <fullName evidence="3">Lipoprotein</fullName>
    </recommendedName>
</protein>
<evidence type="ECO:0008006" key="3">
    <source>
        <dbReference type="Google" id="ProtNLM"/>
    </source>
</evidence>